<keyword evidence="17" id="KW-1185">Reference proteome</keyword>
<evidence type="ECO:0000256" key="5">
    <source>
        <dbReference type="ARBA" id="ARBA00022475"/>
    </source>
</evidence>
<keyword evidence="6 14" id="KW-0349">Heme</keyword>
<keyword evidence="9 14" id="KW-1133">Transmembrane helix</keyword>
<comment type="subcellular location">
    <subcellularLocation>
        <location evidence="1 14">Cell membrane</location>
        <topology evidence="1 14">Multi-pass membrane protein</topology>
    </subcellularLocation>
</comment>
<accession>A0A286GUU6</accession>
<dbReference type="PIRSF" id="PIRSF004638">
    <property type="entry name" value="UCP004638"/>
    <property type="match status" value="1"/>
</dbReference>
<evidence type="ECO:0000256" key="7">
    <source>
        <dbReference type="ARBA" id="ARBA00022692"/>
    </source>
</evidence>
<sequence length="146" mass="17156">MPLDYGSVLYDAIKTLHVLSIITWMAALFYLPRLFVYHAMEEVGSATSERFKVMERKLQRGIMTPSMILVFVTGFLLFPTWMTDGWMHAKVLLVFGMAAMHGFYARWRRAFAEDRNTRDHVFYRWMNEVPTVLLLVIIPLVIFKPF</sequence>
<keyword evidence="7 14" id="KW-0812">Transmembrane</keyword>
<organism evidence="16 17">
    <name type="scientific">Caenispirillum bisanense</name>
    <dbReference type="NCBI Taxonomy" id="414052"/>
    <lineage>
        <taxon>Bacteria</taxon>
        <taxon>Pseudomonadati</taxon>
        <taxon>Pseudomonadota</taxon>
        <taxon>Alphaproteobacteria</taxon>
        <taxon>Rhodospirillales</taxon>
        <taxon>Novispirillaceae</taxon>
        <taxon>Caenispirillum</taxon>
    </lineage>
</organism>
<feature type="binding site" description="axial binding residue" evidence="14">
    <location>
        <position position="90"/>
    </location>
    <ligand>
        <name>heme</name>
        <dbReference type="ChEBI" id="CHEBI:30413"/>
    </ligand>
    <ligandPart>
        <name>Fe</name>
        <dbReference type="ChEBI" id="CHEBI:18248"/>
    </ligandPart>
</feature>
<keyword evidence="5 14" id="KW-1003">Cell membrane</keyword>
<evidence type="ECO:0000256" key="8">
    <source>
        <dbReference type="ARBA" id="ARBA00022723"/>
    </source>
</evidence>
<dbReference type="OrthoDB" id="9800824at2"/>
<evidence type="ECO:0000313" key="17">
    <source>
        <dbReference type="Proteomes" id="UP000219621"/>
    </source>
</evidence>
<evidence type="ECO:0000256" key="3">
    <source>
        <dbReference type="ARBA" id="ARBA00006501"/>
    </source>
</evidence>
<evidence type="ECO:0000256" key="15">
    <source>
        <dbReference type="PIRNR" id="PIRNR004638"/>
    </source>
</evidence>
<keyword evidence="10 14" id="KW-0560">Oxidoreductase</keyword>
<dbReference type="UniPathway" id="UPA00251">
    <property type="reaction ID" value="UER00324"/>
</dbReference>
<evidence type="ECO:0000313" key="16">
    <source>
        <dbReference type="EMBL" id="SOD98946.1"/>
    </source>
</evidence>
<evidence type="ECO:0000256" key="13">
    <source>
        <dbReference type="ARBA" id="ARBA00048390"/>
    </source>
</evidence>
<feature type="binding site" description="axial binding residue" evidence="14">
    <location>
        <position position="17"/>
    </location>
    <ligand>
        <name>heme</name>
        <dbReference type="ChEBI" id="CHEBI:30413"/>
    </ligand>
    <ligandPart>
        <name>Fe</name>
        <dbReference type="ChEBI" id="CHEBI:18248"/>
    </ligandPart>
</feature>
<gene>
    <name evidence="16" type="ORF">SAMN05421508_108154</name>
</gene>
<dbReference type="PANTHER" id="PTHR40255:SF1">
    <property type="entry name" value="PROTOPORPHYRINOGEN IX OXIDASE"/>
    <property type="match status" value="1"/>
</dbReference>
<dbReference type="HAMAP" id="MF_02239">
    <property type="entry name" value="HemJ"/>
    <property type="match status" value="1"/>
</dbReference>
<reference evidence="16 17" key="1">
    <citation type="submission" date="2017-09" db="EMBL/GenBank/DDBJ databases">
        <authorList>
            <person name="Ehlers B."/>
            <person name="Leendertz F.H."/>
        </authorList>
    </citation>
    <scope>NUCLEOTIDE SEQUENCE [LARGE SCALE GENOMIC DNA]</scope>
    <source>
        <strain evidence="16 17">USBA 140</strain>
    </source>
</reference>
<proteinExistence type="inferred from homology"/>
<evidence type="ECO:0000256" key="10">
    <source>
        <dbReference type="ARBA" id="ARBA00023002"/>
    </source>
</evidence>
<comment type="catalytic activity">
    <reaction evidence="13 14 15">
        <text>protoporphyrinogen IX + 3 A = protoporphyrin IX + 3 AH2</text>
        <dbReference type="Rhea" id="RHEA:62000"/>
        <dbReference type="ChEBI" id="CHEBI:13193"/>
        <dbReference type="ChEBI" id="CHEBI:17499"/>
        <dbReference type="ChEBI" id="CHEBI:57306"/>
        <dbReference type="ChEBI" id="CHEBI:57307"/>
    </reaction>
</comment>
<keyword evidence="11 14" id="KW-0408">Iron</keyword>
<evidence type="ECO:0000256" key="12">
    <source>
        <dbReference type="ARBA" id="ARBA00023136"/>
    </source>
</evidence>
<dbReference type="GO" id="GO:0005886">
    <property type="term" value="C:plasma membrane"/>
    <property type="evidence" value="ECO:0007669"/>
    <property type="project" value="UniProtKB-SubCell"/>
</dbReference>
<evidence type="ECO:0000256" key="2">
    <source>
        <dbReference type="ARBA" id="ARBA00005073"/>
    </source>
</evidence>
<evidence type="ECO:0000256" key="1">
    <source>
        <dbReference type="ARBA" id="ARBA00004651"/>
    </source>
</evidence>
<evidence type="ECO:0000256" key="11">
    <source>
        <dbReference type="ARBA" id="ARBA00023004"/>
    </source>
</evidence>
<evidence type="ECO:0000256" key="9">
    <source>
        <dbReference type="ARBA" id="ARBA00022989"/>
    </source>
</evidence>
<feature type="transmembrane region" description="Helical" evidence="14">
    <location>
        <begin position="12"/>
        <end position="31"/>
    </location>
</feature>
<feature type="transmembrane region" description="Helical" evidence="14">
    <location>
        <begin position="125"/>
        <end position="143"/>
    </location>
</feature>
<dbReference type="EC" id="1.3.99.-" evidence="14 15"/>
<comment type="subunit">
    <text evidence="14">Homodimer.</text>
</comment>
<dbReference type="Proteomes" id="UP000219621">
    <property type="component" value="Unassembled WGS sequence"/>
</dbReference>
<dbReference type="GO" id="GO:0006782">
    <property type="term" value="P:protoporphyrinogen IX biosynthetic process"/>
    <property type="evidence" value="ECO:0007669"/>
    <property type="project" value="UniProtKB-UniRule"/>
</dbReference>
<dbReference type="AlphaFoldDB" id="A0A286GUU6"/>
<comment type="pathway">
    <text evidence="2 14 15">Porphyrin-containing compound metabolism; protoporphyrin-IX biosynthesis; protoporphyrin-IX from protoporphyrinogen-IX: step 1/1.</text>
</comment>
<name>A0A286GUU6_9PROT</name>
<keyword evidence="12 14" id="KW-0472">Membrane</keyword>
<feature type="transmembrane region" description="Helical" evidence="14">
    <location>
        <begin position="87"/>
        <end position="104"/>
    </location>
</feature>
<dbReference type="InterPro" id="IPR005265">
    <property type="entry name" value="HemJ-like"/>
</dbReference>
<dbReference type="RefSeq" id="WP_097280553.1">
    <property type="nucleotide sequence ID" value="NZ_OCNJ01000008.1"/>
</dbReference>
<feature type="transmembrane region" description="Helical" evidence="14">
    <location>
        <begin position="62"/>
        <end position="81"/>
    </location>
</feature>
<dbReference type="Pfam" id="PF03653">
    <property type="entry name" value="UPF0093"/>
    <property type="match status" value="1"/>
</dbReference>
<evidence type="ECO:0000256" key="6">
    <source>
        <dbReference type="ARBA" id="ARBA00022617"/>
    </source>
</evidence>
<dbReference type="EMBL" id="OCNJ01000008">
    <property type="protein sequence ID" value="SOD98946.1"/>
    <property type="molecule type" value="Genomic_DNA"/>
</dbReference>
<dbReference type="PANTHER" id="PTHR40255">
    <property type="entry name" value="UPF0093 MEMBRANE PROTEIN SLR1790"/>
    <property type="match status" value="1"/>
</dbReference>
<comment type="similarity">
    <text evidence="3 14 15">Belongs to the HemJ family.</text>
</comment>
<comment type="cofactor">
    <cofactor evidence="14 15">
        <name>heme b</name>
        <dbReference type="ChEBI" id="CHEBI:60344"/>
    </cofactor>
    <text evidence="14 15">Binds 1 heme b (iron(II)-protoporphyrin IX) group per subunit.</text>
</comment>
<dbReference type="GO" id="GO:0070818">
    <property type="term" value="F:protoporphyrinogen oxidase activity"/>
    <property type="evidence" value="ECO:0007669"/>
    <property type="project" value="UniProtKB-UniRule"/>
</dbReference>
<keyword evidence="8 14" id="KW-0479">Metal-binding</keyword>
<protein>
    <recommendedName>
        <fullName evidence="4 14">Protoporphyrinogen IX oxidase</fullName>
        <shortName evidence="14">PPO</shortName>
        <ecNumber evidence="14 15">1.3.99.-</ecNumber>
    </recommendedName>
</protein>
<evidence type="ECO:0000256" key="14">
    <source>
        <dbReference type="HAMAP-Rule" id="MF_02239"/>
    </source>
</evidence>
<evidence type="ECO:0000256" key="4">
    <source>
        <dbReference type="ARBA" id="ARBA00017504"/>
    </source>
</evidence>
<comment type="function">
    <text evidence="14 15">Catalyzes the oxidation of protoporphyrinogen IX to protoporphyrin IX.</text>
</comment>
<dbReference type="GO" id="GO:0046872">
    <property type="term" value="F:metal ion binding"/>
    <property type="evidence" value="ECO:0007669"/>
    <property type="project" value="UniProtKB-UniRule"/>
</dbReference>